<feature type="binding site" evidence="2">
    <location>
        <position position="101"/>
    </location>
    <ligand>
        <name>ATP</name>
        <dbReference type="ChEBI" id="CHEBI:30616"/>
    </ligand>
</feature>
<keyword evidence="2" id="KW-0547">Nucleotide-binding</keyword>
<evidence type="ECO:0000256" key="2">
    <source>
        <dbReference type="HAMAP-Rule" id="MF_01539"/>
    </source>
</evidence>
<keyword evidence="2" id="KW-0820">tRNA-binding</keyword>
<keyword evidence="2" id="KW-0067">ATP-binding</keyword>
<dbReference type="InterPro" id="IPR008513">
    <property type="entry name" value="tRNA(Met)_cyd_acetate_ligase"/>
</dbReference>
<feature type="binding site" evidence="2">
    <location>
        <position position="195"/>
    </location>
    <ligand>
        <name>ATP</name>
        <dbReference type="ChEBI" id="CHEBI:30616"/>
    </ligand>
</feature>
<keyword evidence="2" id="KW-0694">RNA-binding</keyword>
<keyword evidence="2" id="KW-0436">Ligase</keyword>
<comment type="catalytic activity">
    <reaction evidence="2">
        <text>cytidine(34) in elongator tRNA(Met) + acetate + ATP = N(4)-acetylcytidine(34) in elongator tRNA(Met) + AMP + diphosphate</text>
        <dbReference type="Rhea" id="RHEA:58144"/>
        <dbReference type="Rhea" id="RHEA-COMP:10693"/>
        <dbReference type="Rhea" id="RHEA-COMP:10694"/>
        <dbReference type="ChEBI" id="CHEBI:30089"/>
        <dbReference type="ChEBI" id="CHEBI:30616"/>
        <dbReference type="ChEBI" id="CHEBI:33019"/>
        <dbReference type="ChEBI" id="CHEBI:74900"/>
        <dbReference type="ChEBI" id="CHEBI:82748"/>
        <dbReference type="ChEBI" id="CHEBI:456215"/>
    </reaction>
</comment>
<dbReference type="SUPFAM" id="SSF52374">
    <property type="entry name" value="Nucleotidylyl transferase"/>
    <property type="match status" value="1"/>
</dbReference>
<evidence type="ECO:0000313" key="3">
    <source>
        <dbReference type="EMBL" id="EFU76070.1"/>
    </source>
</evidence>
<feature type="binding site" evidence="2">
    <location>
        <position position="170"/>
    </location>
    <ligand>
        <name>ATP</name>
        <dbReference type="ChEBI" id="CHEBI:30616"/>
    </ligand>
</feature>
<name>E6LQ02_9FIRM</name>
<protein>
    <recommendedName>
        <fullName evidence="2">tRNA(Met) cytidine acetate ligase</fullName>
        <ecNumber evidence="2">6.3.4.-</ecNumber>
    </recommendedName>
</protein>
<dbReference type="GO" id="GO:0005524">
    <property type="term" value="F:ATP binding"/>
    <property type="evidence" value="ECO:0007669"/>
    <property type="project" value="UniProtKB-KW"/>
</dbReference>
<reference evidence="3 4" key="1">
    <citation type="submission" date="2010-12" db="EMBL/GenBank/DDBJ databases">
        <authorList>
            <person name="Muzny D."/>
            <person name="Qin X."/>
            <person name="Deng J."/>
            <person name="Jiang H."/>
            <person name="Liu Y."/>
            <person name="Qu J."/>
            <person name="Song X.-Z."/>
            <person name="Zhang L."/>
            <person name="Thornton R."/>
            <person name="Coyle M."/>
            <person name="Francisco L."/>
            <person name="Jackson L."/>
            <person name="Javaid M."/>
            <person name="Korchina V."/>
            <person name="Kovar C."/>
            <person name="Mata R."/>
            <person name="Mathew T."/>
            <person name="Ngo R."/>
            <person name="Nguyen L."/>
            <person name="Nguyen N."/>
            <person name="Okwuonu G."/>
            <person name="Ongeri F."/>
            <person name="Pham C."/>
            <person name="Simmons D."/>
            <person name="Wilczek-Boney K."/>
            <person name="Hale W."/>
            <person name="Jakkamsetti A."/>
            <person name="Pham P."/>
            <person name="Ruth R."/>
            <person name="San Lucas F."/>
            <person name="Warren J."/>
            <person name="Zhang J."/>
            <person name="Zhao Z."/>
            <person name="Zhou C."/>
            <person name="Zhu D."/>
            <person name="Lee S."/>
            <person name="Bess C."/>
            <person name="Blankenburg K."/>
            <person name="Forbes L."/>
            <person name="Fu Q."/>
            <person name="Gubbala S."/>
            <person name="Hirani K."/>
            <person name="Jayaseelan J.C."/>
            <person name="Lara F."/>
            <person name="Munidasa M."/>
            <person name="Palculict T."/>
            <person name="Patil S."/>
            <person name="Pu L.-L."/>
            <person name="Saada N."/>
            <person name="Tang L."/>
            <person name="Weissenberger G."/>
            <person name="Zhu Y."/>
            <person name="Hemphill L."/>
            <person name="Shang Y."/>
            <person name="Youmans B."/>
            <person name="Ayvaz T."/>
            <person name="Ross M."/>
            <person name="Santibanez J."/>
            <person name="Aqrawi P."/>
            <person name="Gross S."/>
            <person name="Joshi V."/>
            <person name="Fowler G."/>
            <person name="Nazareth L."/>
            <person name="Reid J."/>
            <person name="Worley K."/>
            <person name="Petrosino J."/>
            <person name="Highlander S."/>
            <person name="Gibbs R."/>
        </authorList>
    </citation>
    <scope>NUCLEOTIDE SEQUENCE [LARGE SCALE GENOMIC DNA]</scope>
    <source>
        <strain evidence="3 4">DSM 3986</strain>
    </source>
</reference>
<dbReference type="GO" id="GO:0000049">
    <property type="term" value="F:tRNA binding"/>
    <property type="evidence" value="ECO:0007669"/>
    <property type="project" value="UniProtKB-KW"/>
</dbReference>
<proteinExistence type="inferred from homology"/>
<comment type="similarity">
    <text evidence="2">Belongs to the TmcAL family.</text>
</comment>
<keyword evidence="2" id="KW-0963">Cytoplasm</keyword>
<evidence type="ECO:0000256" key="1">
    <source>
        <dbReference type="ARBA" id="ARBA00022694"/>
    </source>
</evidence>
<feature type="binding site" evidence="2">
    <location>
        <begin position="7"/>
        <end position="20"/>
    </location>
    <ligand>
        <name>ATP</name>
        <dbReference type="ChEBI" id="CHEBI:30616"/>
    </ligand>
</feature>
<dbReference type="PANTHER" id="PTHR37825">
    <property type="entry name" value="TRNA(MET) CYTIDINE ACETATE LIGASE"/>
    <property type="match status" value="1"/>
</dbReference>
<gene>
    <name evidence="2" type="primary">tmcAL</name>
    <name evidence="3" type="ORF">HMPREF0381_2037</name>
</gene>
<comment type="function">
    <text evidence="2">Catalyzes the formation of N(4)-acetylcytidine (ac(4)C) at the wobble position of elongator tRNA(Met), using acetate and ATP as substrates. First activates an acetate ion to form acetyladenylate (Ac-AMP) and then transfers the acetyl group to tRNA to form ac(4)C34.</text>
</comment>
<dbReference type="AlphaFoldDB" id="E6LQ02"/>
<dbReference type="GO" id="GO:0006400">
    <property type="term" value="P:tRNA modification"/>
    <property type="evidence" value="ECO:0007669"/>
    <property type="project" value="UniProtKB-UniRule"/>
</dbReference>
<dbReference type="EC" id="6.3.4.-" evidence="2"/>
<dbReference type="Gene3D" id="3.40.50.620">
    <property type="entry name" value="HUPs"/>
    <property type="match status" value="1"/>
</dbReference>
<dbReference type="GO" id="GO:0016879">
    <property type="term" value="F:ligase activity, forming carbon-nitrogen bonds"/>
    <property type="evidence" value="ECO:0007669"/>
    <property type="project" value="UniProtKB-UniRule"/>
</dbReference>
<dbReference type="EMBL" id="AEPW01000079">
    <property type="protein sequence ID" value="EFU76070.1"/>
    <property type="molecule type" value="Genomic_DNA"/>
</dbReference>
<accession>E6LQ02</accession>
<dbReference type="Pfam" id="PF05636">
    <property type="entry name" value="HIGH_NTase1"/>
    <property type="match status" value="1"/>
</dbReference>
<keyword evidence="1 2" id="KW-0819">tRNA processing</keyword>
<dbReference type="GO" id="GO:0005737">
    <property type="term" value="C:cytoplasm"/>
    <property type="evidence" value="ECO:0007669"/>
    <property type="project" value="UniProtKB-SubCell"/>
</dbReference>
<dbReference type="Proteomes" id="UP000003434">
    <property type="component" value="Unassembled WGS sequence"/>
</dbReference>
<dbReference type="HOGENOM" id="CLU_038915_0_2_9"/>
<dbReference type="PANTHER" id="PTHR37825:SF1">
    <property type="entry name" value="TRNA(MET) CYTIDINE ACETATE LIGASE"/>
    <property type="match status" value="1"/>
</dbReference>
<evidence type="ECO:0000313" key="4">
    <source>
        <dbReference type="Proteomes" id="UP000003434"/>
    </source>
</evidence>
<dbReference type="eggNOG" id="COG1323">
    <property type="taxonomic scope" value="Bacteria"/>
</dbReference>
<dbReference type="InterPro" id="IPR014729">
    <property type="entry name" value="Rossmann-like_a/b/a_fold"/>
</dbReference>
<organism evidence="3 4">
    <name type="scientific">Lachnoanaerobaculum saburreum DSM 3986</name>
    <dbReference type="NCBI Taxonomy" id="887325"/>
    <lineage>
        <taxon>Bacteria</taxon>
        <taxon>Bacillati</taxon>
        <taxon>Bacillota</taxon>
        <taxon>Clostridia</taxon>
        <taxon>Lachnospirales</taxon>
        <taxon>Lachnospiraceae</taxon>
        <taxon>Lachnoanaerobaculum</taxon>
    </lineage>
</organism>
<comment type="caution">
    <text evidence="2">Lacks conserved residue(s) required for the propagation of feature annotation.</text>
</comment>
<dbReference type="RefSeq" id="WP_008751801.1">
    <property type="nucleotide sequence ID" value="NZ_GL622296.1"/>
</dbReference>
<sequence length="426" mass="48434">MKILGIIAEYNPFHMGHRYQIKRAKEVSGADYVIAIMSGNYVQRGAPAVFEKSVRTKTALNAGIDAVFEIPSFFSGASASDFAQFGISLLDILGVDYISFGAENDNRKLLDTISDILLEKQTELSIKKYIKSGLNYAKARHSAIMDGGFGDVIQDGQKAFQIKEILSSPNNILAVEYLKNIKLINSNIKPIIIGRSGSGYHKKDMEKDKFASATAIRNELFKARESSNYNIFCNDKFINVIPKENIDILNSTGAIFEDDFLFTVQRNFLDKIYTGEELNSYCDVSNELANTIKQNINEIKSKSFEDFILSLKSKNFTYTRISRAIFHILLNHKKKELKEIKMESDIAAYPVLLGFKKSAVRLLSELKLRSRKPVISKMSSAKKLLSEISLKIFENNIYCDFLYNSIYFEKYGKNPYNPYRRRMVIL</sequence>
<comment type="subcellular location">
    <subcellularLocation>
        <location evidence="2">Cytoplasm</location>
    </subcellularLocation>
</comment>
<dbReference type="HAMAP" id="MF_01539">
    <property type="entry name" value="TmcAL"/>
    <property type="match status" value="1"/>
</dbReference>
<comment type="caution">
    <text evidence="3">The sequence shown here is derived from an EMBL/GenBank/DDBJ whole genome shotgun (WGS) entry which is preliminary data.</text>
</comment>